<dbReference type="Proteomes" id="UP001608902">
    <property type="component" value="Unassembled WGS sequence"/>
</dbReference>
<keyword evidence="2" id="KW-1185">Reference proteome</keyword>
<dbReference type="AlphaFoldDB" id="A0ABD6EMB1"/>
<sequence length="265" mass="31239">MDDTSDVTEDVRISNFVIPLRDDDLIEISDAGFYNVSVRPSYNVVEAKIQCFGNKLTFGHEWDLIFRYFDYCFATIKPSFEEDPHDLRFCLLPILQEGLEALLQKIRLFLSKLLTSQPLTDETDQREYLLSALLMYVYLISRVSMELESESIRRQKDTACKDGRRGRKALFERGTDSFMDDWIRIRLKTLDILQRVVGMQCSDAEGRAVRTAIKYLWQPCIVCPSMKRSVFEKLFDQHQVLHRFGLSKRVRRSFIRYKDLLIFMR</sequence>
<name>A0ABD6EMB1_9BILA</name>
<accession>A0ABD6EMB1</accession>
<evidence type="ECO:0000313" key="1">
    <source>
        <dbReference type="EMBL" id="MFH4977852.1"/>
    </source>
</evidence>
<protein>
    <submittedName>
        <fullName evidence="1">Uncharacterized protein</fullName>
    </submittedName>
</protein>
<gene>
    <name evidence="1" type="ORF">AB6A40_004561</name>
</gene>
<organism evidence="1 2">
    <name type="scientific">Gnathostoma spinigerum</name>
    <dbReference type="NCBI Taxonomy" id="75299"/>
    <lineage>
        <taxon>Eukaryota</taxon>
        <taxon>Metazoa</taxon>
        <taxon>Ecdysozoa</taxon>
        <taxon>Nematoda</taxon>
        <taxon>Chromadorea</taxon>
        <taxon>Rhabditida</taxon>
        <taxon>Spirurina</taxon>
        <taxon>Gnathostomatomorpha</taxon>
        <taxon>Gnathostomatoidea</taxon>
        <taxon>Gnathostomatidae</taxon>
        <taxon>Gnathostoma</taxon>
    </lineage>
</organism>
<comment type="caution">
    <text evidence="1">The sequence shown here is derived from an EMBL/GenBank/DDBJ whole genome shotgun (WGS) entry which is preliminary data.</text>
</comment>
<evidence type="ECO:0000313" key="2">
    <source>
        <dbReference type="Proteomes" id="UP001608902"/>
    </source>
</evidence>
<proteinExistence type="predicted"/>
<dbReference type="EMBL" id="JBGFUD010002665">
    <property type="protein sequence ID" value="MFH4977852.1"/>
    <property type="molecule type" value="Genomic_DNA"/>
</dbReference>
<reference evidence="1 2" key="1">
    <citation type="submission" date="2024-08" db="EMBL/GenBank/DDBJ databases">
        <title>Gnathostoma spinigerum genome.</title>
        <authorList>
            <person name="Gonzalez-Bertolin B."/>
            <person name="Monzon S."/>
            <person name="Zaballos A."/>
            <person name="Jimenez P."/>
            <person name="Dekumyoy P."/>
            <person name="Varona S."/>
            <person name="Cuesta I."/>
            <person name="Sumanam S."/>
            <person name="Adisakwattana P."/>
            <person name="Gasser R.B."/>
            <person name="Hernandez-Gonzalez A."/>
            <person name="Young N.D."/>
            <person name="Perteguer M.J."/>
        </authorList>
    </citation>
    <scope>NUCLEOTIDE SEQUENCE [LARGE SCALE GENOMIC DNA]</scope>
    <source>
        <strain evidence="1">AL3</strain>
        <tissue evidence="1">Liver</tissue>
    </source>
</reference>